<dbReference type="FunFam" id="3.30.160.60:FF:001498">
    <property type="entry name" value="Zinc finger protein 404"/>
    <property type="match status" value="3"/>
</dbReference>
<dbReference type="Gene3D" id="6.10.140.140">
    <property type="match status" value="1"/>
</dbReference>
<evidence type="ECO:0000256" key="9">
    <source>
        <dbReference type="ARBA" id="ARBA00023163"/>
    </source>
</evidence>
<dbReference type="Proteomes" id="UP000228934">
    <property type="component" value="Unassembled WGS sequence"/>
</dbReference>
<keyword evidence="8" id="KW-0238">DNA-binding</keyword>
<dbReference type="InterPro" id="IPR036236">
    <property type="entry name" value="Znf_C2H2_sf"/>
</dbReference>
<gene>
    <name evidence="14" type="ORF">AB205_0191030</name>
</gene>
<proteinExistence type="inferred from homology"/>
<dbReference type="PROSITE" id="PS00028">
    <property type="entry name" value="ZINC_FINGER_C2H2_1"/>
    <property type="match status" value="5"/>
</dbReference>
<feature type="domain" description="KRAB" evidence="13">
    <location>
        <begin position="92"/>
        <end position="172"/>
    </location>
</feature>
<evidence type="ECO:0000256" key="1">
    <source>
        <dbReference type="ARBA" id="ARBA00004123"/>
    </source>
</evidence>
<keyword evidence="9" id="KW-0804">Transcription</keyword>
<dbReference type="GO" id="GO:0005634">
    <property type="term" value="C:nucleus"/>
    <property type="evidence" value="ECO:0007669"/>
    <property type="project" value="UniProtKB-SubCell"/>
</dbReference>
<dbReference type="EMBL" id="KV931968">
    <property type="protein sequence ID" value="PIO31351.1"/>
    <property type="molecule type" value="Genomic_DNA"/>
</dbReference>
<dbReference type="GO" id="GO:0008270">
    <property type="term" value="F:zinc ion binding"/>
    <property type="evidence" value="ECO:0007669"/>
    <property type="project" value="UniProtKB-KW"/>
</dbReference>
<sequence length="403" mass="46580">MEKEHNHITERILDLTLEIIGLLTGEEYMVVNKTSVKHMTPNSHHTVSRQWNRREKIIMEPPLLSLIPVRNDEKILEVTNKIIELLRGEVPIRCQDVTVYFSMEEWKYIEGHKDLYKDIMMENPWTLKSPDAIDLTHDVTYHYKGDNLIVIKVEDDEESYVRGDEPCDEEEEQIPSEISIDGRYRKYGHPIITVDGEIEDDDIICDSPIENHHVSNFLPAPHSEDLSSDLSTHEVCIIDDLVTDLRSPRVEKLYPCPQCSKCFTQNSHLLLHQKIHLRTKPYGCSACGKSFTQKSHLFTHMRVHTGEKPYSCSLCGKCFRDKANLLRHGRIHREDKPYSCQVCGRCFKDKSNLSKHHRTHTGEKPYSCFECGKCFTRNSHLVVHQRSHLRAKSNAGSALGPSR</sequence>
<dbReference type="PROSITE" id="PS50805">
    <property type="entry name" value="KRAB"/>
    <property type="match status" value="1"/>
</dbReference>
<feature type="domain" description="C2H2-type" evidence="12">
    <location>
        <begin position="310"/>
        <end position="337"/>
    </location>
</feature>
<dbReference type="EMBL" id="KV931968">
    <property type="protein sequence ID" value="PIO31352.1"/>
    <property type="molecule type" value="Genomic_DNA"/>
</dbReference>
<dbReference type="SUPFAM" id="SSF57667">
    <property type="entry name" value="beta-beta-alpha zinc fingers"/>
    <property type="match status" value="3"/>
</dbReference>
<keyword evidence="3" id="KW-0479">Metal-binding</keyword>
<dbReference type="GO" id="GO:0000977">
    <property type="term" value="F:RNA polymerase II transcription regulatory region sequence-specific DNA binding"/>
    <property type="evidence" value="ECO:0007669"/>
    <property type="project" value="TreeGrafter"/>
</dbReference>
<dbReference type="CDD" id="cd07765">
    <property type="entry name" value="KRAB_A-box"/>
    <property type="match status" value="1"/>
</dbReference>
<evidence type="ECO:0000256" key="11">
    <source>
        <dbReference type="PROSITE-ProRule" id="PRU00042"/>
    </source>
</evidence>
<evidence type="ECO:0000259" key="12">
    <source>
        <dbReference type="PROSITE" id="PS50157"/>
    </source>
</evidence>
<dbReference type="PROSITE" id="PS50157">
    <property type="entry name" value="ZINC_FINGER_C2H2_2"/>
    <property type="match status" value="5"/>
</dbReference>
<dbReference type="OrthoDB" id="6155966at2759"/>
<dbReference type="PANTHER" id="PTHR24381:SF455">
    <property type="entry name" value="RB-ASSOCIATED KRAB ZINC FINGER PROTEIN-RELATED"/>
    <property type="match status" value="1"/>
</dbReference>
<evidence type="ECO:0000256" key="6">
    <source>
        <dbReference type="ARBA" id="ARBA00022833"/>
    </source>
</evidence>
<feature type="domain" description="C2H2-type" evidence="12">
    <location>
        <begin position="254"/>
        <end position="281"/>
    </location>
</feature>
<organism evidence="14 15">
    <name type="scientific">Aquarana catesbeiana</name>
    <name type="common">American bullfrog</name>
    <name type="synonym">Rana catesbeiana</name>
    <dbReference type="NCBI Taxonomy" id="8400"/>
    <lineage>
        <taxon>Eukaryota</taxon>
        <taxon>Metazoa</taxon>
        <taxon>Chordata</taxon>
        <taxon>Craniata</taxon>
        <taxon>Vertebrata</taxon>
        <taxon>Euteleostomi</taxon>
        <taxon>Amphibia</taxon>
        <taxon>Batrachia</taxon>
        <taxon>Anura</taxon>
        <taxon>Neobatrachia</taxon>
        <taxon>Ranoidea</taxon>
        <taxon>Ranidae</taxon>
        <taxon>Aquarana</taxon>
    </lineage>
</organism>
<dbReference type="GO" id="GO:0000981">
    <property type="term" value="F:DNA-binding transcription factor activity, RNA polymerase II-specific"/>
    <property type="evidence" value="ECO:0007669"/>
    <property type="project" value="TreeGrafter"/>
</dbReference>
<evidence type="ECO:0000313" key="14">
    <source>
        <dbReference type="EMBL" id="PIO31352.1"/>
    </source>
</evidence>
<keyword evidence="15" id="KW-1185">Reference proteome</keyword>
<keyword evidence="10" id="KW-0539">Nucleus</keyword>
<dbReference type="FunFam" id="3.30.160.60:FF:000755">
    <property type="entry name" value="zinc finger protein 174"/>
    <property type="match status" value="1"/>
</dbReference>
<evidence type="ECO:0000256" key="3">
    <source>
        <dbReference type="ARBA" id="ARBA00022723"/>
    </source>
</evidence>
<evidence type="ECO:0000256" key="4">
    <source>
        <dbReference type="ARBA" id="ARBA00022737"/>
    </source>
</evidence>
<evidence type="ECO:0000256" key="8">
    <source>
        <dbReference type="ARBA" id="ARBA00023125"/>
    </source>
</evidence>
<dbReference type="InterPro" id="IPR001909">
    <property type="entry name" value="KRAB"/>
</dbReference>
<comment type="subcellular location">
    <subcellularLocation>
        <location evidence="1">Nucleus</location>
    </subcellularLocation>
</comment>
<name>A0A2G9RTY9_AQUCT</name>
<feature type="domain" description="C2H2-type" evidence="12">
    <location>
        <begin position="366"/>
        <end position="393"/>
    </location>
</feature>
<dbReference type="Pfam" id="PF00096">
    <property type="entry name" value="zf-C2H2"/>
    <property type="match status" value="5"/>
</dbReference>
<evidence type="ECO:0000256" key="2">
    <source>
        <dbReference type="ARBA" id="ARBA00006991"/>
    </source>
</evidence>
<accession>A0A2G9RTY9</accession>
<feature type="domain" description="C2H2-type" evidence="12">
    <location>
        <begin position="338"/>
        <end position="365"/>
    </location>
</feature>
<keyword evidence="5 11" id="KW-0863">Zinc-finger</keyword>
<evidence type="ECO:0000313" key="15">
    <source>
        <dbReference type="Proteomes" id="UP000228934"/>
    </source>
</evidence>
<reference evidence="15" key="1">
    <citation type="journal article" date="2017" name="Nat. Commun.">
        <title>The North American bullfrog draft genome provides insight into hormonal regulation of long noncoding RNA.</title>
        <authorList>
            <person name="Hammond S.A."/>
            <person name="Warren R.L."/>
            <person name="Vandervalk B.P."/>
            <person name="Kucuk E."/>
            <person name="Khan H."/>
            <person name="Gibb E.A."/>
            <person name="Pandoh P."/>
            <person name="Kirk H."/>
            <person name="Zhao Y."/>
            <person name="Jones M."/>
            <person name="Mungall A.J."/>
            <person name="Coope R."/>
            <person name="Pleasance S."/>
            <person name="Moore R.A."/>
            <person name="Holt R.A."/>
            <person name="Round J.M."/>
            <person name="Ohora S."/>
            <person name="Walle B.V."/>
            <person name="Veldhoen N."/>
            <person name="Helbing C.C."/>
            <person name="Birol I."/>
        </authorList>
    </citation>
    <scope>NUCLEOTIDE SEQUENCE [LARGE SCALE GENOMIC DNA]</scope>
</reference>
<dbReference type="InterPro" id="IPR036051">
    <property type="entry name" value="KRAB_dom_sf"/>
</dbReference>
<dbReference type="SMART" id="SM00355">
    <property type="entry name" value="ZnF_C2H2"/>
    <property type="match status" value="5"/>
</dbReference>
<keyword evidence="6" id="KW-0862">Zinc</keyword>
<reference evidence="14" key="2">
    <citation type="submission" date="2017-08" db="EMBL/GenBank/DDBJ databases">
        <title>Assembly of the North American Bullfrog Genome.</title>
        <authorList>
            <person name="Warren R.L."/>
            <person name="Vandervalk B.P."/>
            <person name="Kucuk E."/>
            <person name="Birol I."/>
            <person name="Helbing C."/>
            <person name="Pandoh P."/>
            <person name="Behsaz B."/>
            <person name="Mohamadi H."/>
            <person name="Chu J."/>
            <person name="Jackman S."/>
            <person name="Hammond S.A."/>
            <person name="Veldhoen N."/>
            <person name="Kirk H."/>
            <person name="Zhao Y."/>
            <person name="Coope R."/>
            <person name="Pleasance S."/>
            <person name="Moore R."/>
            <person name="Holt R."/>
        </authorList>
    </citation>
    <scope>NUCLEOTIDE SEQUENCE</scope>
    <source>
        <strain evidence="14">Bruno</strain>
        <tissue evidence="14">Liver</tissue>
    </source>
</reference>
<dbReference type="InterPro" id="IPR013087">
    <property type="entry name" value="Znf_C2H2_type"/>
</dbReference>
<dbReference type="Pfam" id="PF01352">
    <property type="entry name" value="KRAB"/>
    <property type="match status" value="1"/>
</dbReference>
<evidence type="ECO:0000256" key="7">
    <source>
        <dbReference type="ARBA" id="ARBA00023015"/>
    </source>
</evidence>
<evidence type="ECO:0000256" key="10">
    <source>
        <dbReference type="ARBA" id="ARBA00023242"/>
    </source>
</evidence>
<keyword evidence="7" id="KW-0805">Transcription regulation</keyword>
<keyword evidence="4" id="KW-0677">Repeat</keyword>
<evidence type="ECO:0000259" key="13">
    <source>
        <dbReference type="PROSITE" id="PS50805"/>
    </source>
</evidence>
<dbReference type="SUPFAM" id="SSF109640">
    <property type="entry name" value="KRAB domain (Kruppel-associated box)"/>
    <property type="match status" value="1"/>
</dbReference>
<protein>
    <submittedName>
        <fullName evidence="14">Oocyte zinc finger protein XlCOF8.4</fullName>
    </submittedName>
</protein>
<dbReference type="FunFam" id="3.30.160.60:FF:000358">
    <property type="entry name" value="zinc finger protein 24"/>
    <property type="match status" value="1"/>
</dbReference>
<dbReference type="AlphaFoldDB" id="A0A2G9RTY9"/>
<evidence type="ECO:0000256" key="5">
    <source>
        <dbReference type="ARBA" id="ARBA00022771"/>
    </source>
</evidence>
<dbReference type="PANTHER" id="PTHR24381">
    <property type="entry name" value="ZINC FINGER PROTEIN"/>
    <property type="match status" value="1"/>
</dbReference>
<comment type="similarity">
    <text evidence="2">Belongs to the krueppel C2H2-type zinc-finger protein family.</text>
</comment>
<feature type="domain" description="C2H2-type" evidence="12">
    <location>
        <begin position="282"/>
        <end position="309"/>
    </location>
</feature>
<dbReference type="Gene3D" id="3.30.160.60">
    <property type="entry name" value="Classic Zinc Finger"/>
    <property type="match status" value="5"/>
</dbReference>